<comment type="subcellular location">
    <subcellularLocation>
        <location evidence="2">Membrane</location>
        <topology evidence="2">Multi-pass membrane protein</topology>
    </subcellularLocation>
</comment>
<dbReference type="InterPro" id="IPR003594">
    <property type="entry name" value="HATPase_dom"/>
</dbReference>
<dbReference type="SUPFAM" id="SSF47384">
    <property type="entry name" value="Homodimeric domain of signal transducing histidine kinase"/>
    <property type="match status" value="1"/>
</dbReference>
<dbReference type="GO" id="GO:0004721">
    <property type="term" value="F:phosphoprotein phosphatase activity"/>
    <property type="evidence" value="ECO:0007669"/>
    <property type="project" value="TreeGrafter"/>
</dbReference>
<feature type="domain" description="Histidine kinase" evidence="14">
    <location>
        <begin position="137"/>
        <end position="348"/>
    </location>
</feature>
<organism evidence="15 16">
    <name type="scientific">Peredibacter starrii</name>
    <dbReference type="NCBI Taxonomy" id="28202"/>
    <lineage>
        <taxon>Bacteria</taxon>
        <taxon>Pseudomonadati</taxon>
        <taxon>Bdellovibrionota</taxon>
        <taxon>Bacteriovoracia</taxon>
        <taxon>Bacteriovoracales</taxon>
        <taxon>Bacteriovoracaceae</taxon>
        <taxon>Peredibacter</taxon>
    </lineage>
</organism>
<evidence type="ECO:0000256" key="6">
    <source>
        <dbReference type="ARBA" id="ARBA00022692"/>
    </source>
</evidence>
<dbReference type="CDD" id="cd00082">
    <property type="entry name" value="HisKA"/>
    <property type="match status" value="1"/>
</dbReference>
<dbReference type="GO" id="GO:0000155">
    <property type="term" value="F:phosphorelay sensor kinase activity"/>
    <property type="evidence" value="ECO:0007669"/>
    <property type="project" value="InterPro"/>
</dbReference>
<sequence>MQAREYLNKLRSFPIYKYLLTLMIVSFTALVQHLLWPLLEPAPFVLFFPAVLFCCFYGNGTFSIILSAIFSQFFFVPPYDAIRLVWPNDHFRLLCFCLAAMLIEKVAKKQIKAKKEVEYVLEQLLEEKSARENFVSALSHDLQTPLTAIRLSTQLLERKPEDLAKNRERIIHNVTRIEKMVQDILDANKLRAGVPLPLEVTEFNLIDCIQNVASEMNLIHHNRIVLSAPQKIMGFWSLDAVRRIAENLCTNAIKYGEENKPVSIVVKELDAKVEIEVHNEGQPIPSNEQDYLFNLYKRALSAKKSGKKGWGLGLTLVKGFATSMGGDVRVKSLQGFGTSFIVTLPKDVRSKIQAD</sequence>
<dbReference type="GO" id="GO:0005524">
    <property type="term" value="F:ATP binding"/>
    <property type="evidence" value="ECO:0007669"/>
    <property type="project" value="UniProtKB-KW"/>
</dbReference>
<proteinExistence type="predicted"/>
<dbReference type="InterPro" id="IPR036890">
    <property type="entry name" value="HATPase_C_sf"/>
</dbReference>
<name>A0AAX4HLT0_9BACT</name>
<dbReference type="InterPro" id="IPR025201">
    <property type="entry name" value="KdpD_TM"/>
</dbReference>
<dbReference type="PRINTS" id="PR00344">
    <property type="entry name" value="BCTRLSENSOR"/>
</dbReference>
<accession>A0AAX4HLT0</accession>
<keyword evidence="4" id="KW-0597">Phosphoprotein</keyword>
<dbReference type="AlphaFoldDB" id="A0AAX4HLT0"/>
<dbReference type="Gene3D" id="1.10.287.130">
    <property type="match status" value="1"/>
</dbReference>
<evidence type="ECO:0000313" key="15">
    <source>
        <dbReference type="EMBL" id="WPU64155.1"/>
    </source>
</evidence>
<dbReference type="InterPro" id="IPR003661">
    <property type="entry name" value="HisK_dim/P_dom"/>
</dbReference>
<keyword evidence="16" id="KW-1185">Reference proteome</keyword>
<keyword evidence="5" id="KW-0808">Transferase</keyword>
<dbReference type="SMART" id="SM00387">
    <property type="entry name" value="HATPase_c"/>
    <property type="match status" value="1"/>
</dbReference>
<feature type="transmembrane region" description="Helical" evidence="13">
    <location>
        <begin position="15"/>
        <end position="39"/>
    </location>
</feature>
<keyword evidence="11" id="KW-0902">Two-component regulatory system</keyword>
<protein>
    <recommendedName>
        <fullName evidence="3">histidine kinase</fullName>
        <ecNumber evidence="3">2.7.13.3</ecNumber>
    </recommendedName>
</protein>
<dbReference type="InterPro" id="IPR005467">
    <property type="entry name" value="His_kinase_dom"/>
</dbReference>
<dbReference type="InterPro" id="IPR050351">
    <property type="entry name" value="BphY/WalK/GraS-like"/>
</dbReference>
<gene>
    <name evidence="15" type="ORF">SOO65_15785</name>
</gene>
<dbReference type="KEGG" id="psti:SOO65_15785"/>
<keyword evidence="8" id="KW-0418">Kinase</keyword>
<evidence type="ECO:0000259" key="14">
    <source>
        <dbReference type="PROSITE" id="PS50109"/>
    </source>
</evidence>
<keyword evidence="12 13" id="KW-0472">Membrane</keyword>
<dbReference type="PANTHER" id="PTHR45453">
    <property type="entry name" value="PHOSPHATE REGULON SENSOR PROTEIN PHOR"/>
    <property type="match status" value="1"/>
</dbReference>
<dbReference type="InterPro" id="IPR036097">
    <property type="entry name" value="HisK_dim/P_sf"/>
</dbReference>
<dbReference type="InterPro" id="IPR038318">
    <property type="entry name" value="KdpD_sf"/>
</dbReference>
<evidence type="ECO:0000256" key="4">
    <source>
        <dbReference type="ARBA" id="ARBA00022553"/>
    </source>
</evidence>
<dbReference type="InterPro" id="IPR004358">
    <property type="entry name" value="Sig_transdc_His_kin-like_C"/>
</dbReference>
<dbReference type="EMBL" id="CP139487">
    <property type="protein sequence ID" value="WPU64155.1"/>
    <property type="molecule type" value="Genomic_DNA"/>
</dbReference>
<evidence type="ECO:0000256" key="7">
    <source>
        <dbReference type="ARBA" id="ARBA00022741"/>
    </source>
</evidence>
<evidence type="ECO:0000256" key="3">
    <source>
        <dbReference type="ARBA" id="ARBA00012438"/>
    </source>
</evidence>
<evidence type="ECO:0000256" key="13">
    <source>
        <dbReference type="SAM" id="Phobius"/>
    </source>
</evidence>
<dbReference type="SUPFAM" id="SSF55874">
    <property type="entry name" value="ATPase domain of HSP90 chaperone/DNA topoisomerase II/histidine kinase"/>
    <property type="match status" value="1"/>
</dbReference>
<dbReference type="SMART" id="SM00388">
    <property type="entry name" value="HisKA"/>
    <property type="match status" value="1"/>
</dbReference>
<dbReference type="GO" id="GO:0005886">
    <property type="term" value="C:plasma membrane"/>
    <property type="evidence" value="ECO:0007669"/>
    <property type="project" value="TreeGrafter"/>
</dbReference>
<dbReference type="Pfam" id="PF13493">
    <property type="entry name" value="DUF4118"/>
    <property type="match status" value="1"/>
</dbReference>
<comment type="catalytic activity">
    <reaction evidence="1">
        <text>ATP + protein L-histidine = ADP + protein N-phospho-L-histidine.</text>
        <dbReference type="EC" id="2.7.13.3"/>
    </reaction>
</comment>
<dbReference type="Pfam" id="PF02518">
    <property type="entry name" value="HATPase_c"/>
    <property type="match status" value="1"/>
</dbReference>
<dbReference type="Gene3D" id="1.20.120.620">
    <property type="entry name" value="Backbone structure of the membrane domain of e. Coli histidine kinase receptor kdpd"/>
    <property type="match status" value="1"/>
</dbReference>
<feature type="transmembrane region" description="Helical" evidence="13">
    <location>
        <begin position="46"/>
        <end position="70"/>
    </location>
</feature>
<reference evidence="15 16" key="1">
    <citation type="submission" date="2023-11" db="EMBL/GenBank/DDBJ databases">
        <title>Peredibacter starrii A3.12.</title>
        <authorList>
            <person name="Mitchell R.J."/>
        </authorList>
    </citation>
    <scope>NUCLEOTIDE SEQUENCE [LARGE SCALE GENOMIC DNA]</scope>
    <source>
        <strain evidence="15 16">A3.12</strain>
    </source>
</reference>
<evidence type="ECO:0000256" key="8">
    <source>
        <dbReference type="ARBA" id="ARBA00022777"/>
    </source>
</evidence>
<dbReference type="Proteomes" id="UP001324634">
    <property type="component" value="Chromosome"/>
</dbReference>
<dbReference type="Pfam" id="PF00512">
    <property type="entry name" value="HisKA"/>
    <property type="match status" value="1"/>
</dbReference>
<evidence type="ECO:0000256" key="11">
    <source>
        <dbReference type="ARBA" id="ARBA00023012"/>
    </source>
</evidence>
<dbReference type="EC" id="2.7.13.3" evidence="3"/>
<dbReference type="PANTHER" id="PTHR45453:SF1">
    <property type="entry name" value="PHOSPHATE REGULON SENSOR PROTEIN PHOR"/>
    <property type="match status" value="1"/>
</dbReference>
<keyword evidence="9 15" id="KW-0067">ATP-binding</keyword>
<dbReference type="GO" id="GO:0016036">
    <property type="term" value="P:cellular response to phosphate starvation"/>
    <property type="evidence" value="ECO:0007669"/>
    <property type="project" value="TreeGrafter"/>
</dbReference>
<evidence type="ECO:0000313" key="16">
    <source>
        <dbReference type="Proteomes" id="UP001324634"/>
    </source>
</evidence>
<keyword evidence="10 13" id="KW-1133">Transmembrane helix</keyword>
<dbReference type="PROSITE" id="PS50109">
    <property type="entry name" value="HIS_KIN"/>
    <property type="match status" value="1"/>
</dbReference>
<evidence type="ECO:0000256" key="1">
    <source>
        <dbReference type="ARBA" id="ARBA00000085"/>
    </source>
</evidence>
<keyword evidence="6 13" id="KW-0812">Transmembrane</keyword>
<dbReference type="Gene3D" id="3.30.565.10">
    <property type="entry name" value="Histidine kinase-like ATPase, C-terminal domain"/>
    <property type="match status" value="1"/>
</dbReference>
<evidence type="ECO:0000256" key="5">
    <source>
        <dbReference type="ARBA" id="ARBA00022679"/>
    </source>
</evidence>
<evidence type="ECO:0000256" key="12">
    <source>
        <dbReference type="ARBA" id="ARBA00023136"/>
    </source>
</evidence>
<keyword evidence="7" id="KW-0547">Nucleotide-binding</keyword>
<evidence type="ECO:0000256" key="10">
    <source>
        <dbReference type="ARBA" id="ARBA00022989"/>
    </source>
</evidence>
<evidence type="ECO:0000256" key="9">
    <source>
        <dbReference type="ARBA" id="ARBA00022840"/>
    </source>
</evidence>
<evidence type="ECO:0000256" key="2">
    <source>
        <dbReference type="ARBA" id="ARBA00004141"/>
    </source>
</evidence>